<keyword evidence="1" id="KW-1133">Transmembrane helix</keyword>
<dbReference type="InterPro" id="IPR052994">
    <property type="entry name" value="Tiny_macrocysts_regulators"/>
</dbReference>
<proteinExistence type="predicted"/>
<name>I7MFC9_TETTS</name>
<evidence type="ECO:0000313" key="3">
    <source>
        <dbReference type="Proteomes" id="UP000009168"/>
    </source>
</evidence>
<dbReference type="PANTHER" id="PTHR31600">
    <property type="entry name" value="TINY MACROCYSTS PROTEIN B-RELATED"/>
    <property type="match status" value="1"/>
</dbReference>
<dbReference type="RefSeq" id="XP_001031464.2">
    <property type="nucleotide sequence ID" value="XM_001031464.2"/>
</dbReference>
<dbReference type="KEGG" id="tet:TTHERM_00823620"/>
<evidence type="ECO:0000313" key="2">
    <source>
        <dbReference type="EMBL" id="EAR83801.2"/>
    </source>
</evidence>
<keyword evidence="1" id="KW-0472">Membrane</keyword>
<dbReference type="InterPro" id="IPR035965">
    <property type="entry name" value="PAS-like_dom_sf"/>
</dbReference>
<dbReference type="AlphaFoldDB" id="I7MFC9"/>
<organism evidence="2 3">
    <name type="scientific">Tetrahymena thermophila (strain SB210)</name>
    <dbReference type="NCBI Taxonomy" id="312017"/>
    <lineage>
        <taxon>Eukaryota</taxon>
        <taxon>Sar</taxon>
        <taxon>Alveolata</taxon>
        <taxon>Ciliophora</taxon>
        <taxon>Intramacronucleata</taxon>
        <taxon>Oligohymenophorea</taxon>
        <taxon>Hymenostomatida</taxon>
        <taxon>Tetrahymenina</taxon>
        <taxon>Tetrahymenidae</taxon>
        <taxon>Tetrahymena</taxon>
    </lineage>
</organism>
<feature type="transmembrane region" description="Helical" evidence="1">
    <location>
        <begin position="1049"/>
        <end position="1075"/>
    </location>
</feature>
<dbReference type="GeneID" id="7835673"/>
<evidence type="ECO:0000256" key="1">
    <source>
        <dbReference type="SAM" id="Phobius"/>
    </source>
</evidence>
<feature type="transmembrane region" description="Helical" evidence="1">
    <location>
        <begin position="956"/>
        <end position="980"/>
    </location>
</feature>
<gene>
    <name evidence="2" type="ORF">TTHERM_00823620</name>
</gene>
<reference evidence="3" key="1">
    <citation type="journal article" date="2006" name="PLoS Biol.">
        <title>Macronuclear genome sequence of the ciliate Tetrahymena thermophila, a model eukaryote.</title>
        <authorList>
            <person name="Eisen J.A."/>
            <person name="Coyne R.S."/>
            <person name="Wu M."/>
            <person name="Wu D."/>
            <person name="Thiagarajan M."/>
            <person name="Wortman J.R."/>
            <person name="Badger J.H."/>
            <person name="Ren Q."/>
            <person name="Amedeo P."/>
            <person name="Jones K.M."/>
            <person name="Tallon L.J."/>
            <person name="Delcher A.L."/>
            <person name="Salzberg S.L."/>
            <person name="Silva J.C."/>
            <person name="Haas B.J."/>
            <person name="Majoros W.H."/>
            <person name="Farzad M."/>
            <person name="Carlton J.M."/>
            <person name="Smith R.K. Jr."/>
            <person name="Garg J."/>
            <person name="Pearlman R.E."/>
            <person name="Karrer K.M."/>
            <person name="Sun L."/>
            <person name="Manning G."/>
            <person name="Elde N.C."/>
            <person name="Turkewitz A.P."/>
            <person name="Asai D.J."/>
            <person name="Wilkes D.E."/>
            <person name="Wang Y."/>
            <person name="Cai H."/>
            <person name="Collins K."/>
            <person name="Stewart B.A."/>
            <person name="Lee S.R."/>
            <person name="Wilamowska K."/>
            <person name="Weinberg Z."/>
            <person name="Ruzzo W.L."/>
            <person name="Wloga D."/>
            <person name="Gaertig J."/>
            <person name="Frankel J."/>
            <person name="Tsao C.-C."/>
            <person name="Gorovsky M.A."/>
            <person name="Keeling P.J."/>
            <person name="Waller R.F."/>
            <person name="Patron N.J."/>
            <person name="Cherry J.M."/>
            <person name="Stover N.A."/>
            <person name="Krieger C.J."/>
            <person name="del Toro C."/>
            <person name="Ryder H.F."/>
            <person name="Williamson S.C."/>
            <person name="Barbeau R.A."/>
            <person name="Hamilton E.P."/>
            <person name="Orias E."/>
        </authorList>
    </citation>
    <scope>NUCLEOTIDE SEQUENCE [LARGE SCALE GENOMIC DNA]</scope>
    <source>
        <strain evidence="3">SB210</strain>
    </source>
</reference>
<keyword evidence="1 2" id="KW-0812">Transmembrane</keyword>
<dbReference type="Proteomes" id="UP000009168">
    <property type="component" value="Unassembled WGS sequence"/>
</dbReference>
<dbReference type="OrthoDB" id="303417at2759"/>
<dbReference type="PANTHER" id="PTHR31600:SF2">
    <property type="entry name" value="GAMETE ENRICHED GENE 10 PROTEIN-RELATED"/>
    <property type="match status" value="1"/>
</dbReference>
<keyword evidence="3" id="KW-1185">Reference proteome</keyword>
<dbReference type="Gene3D" id="3.30.450.20">
    <property type="entry name" value="PAS domain"/>
    <property type="match status" value="1"/>
</dbReference>
<sequence>MELNQQFLYQLQFLFHTQLQVTFSITVLTSLLQNKIEINLHIRTAYFIVKHLEMHDYTDLRRSVLYESIYQNHYNTCSRKDCFCELLMRENGFSWEELQGFVYRDSFISKYFAQMYSDYLDQIKKDNTLKKEEYNQACFNYLTFLIEVVNVPTKALAEVIQISNSEKSTSSIKDQLVFQQIYDHGEKIFYNFFNNPTIYNQKLQLNKVLKFDQLFLNTQLSLKQSLIQLRKMLIDLSKKQVDISQINQQIQQVYSLKQQTHATMRNMYSYYPQSKWCEQLADIYSKCLDQQNKSPQEYQKEAIYQSRQHLNSFKNIDKEINLFSKDACVINISLIQPIGIIKNASFSSQSIFGYSPSELISKNCNILIPDQLNQIHGNILTKFVSSGEMNRIVQGQLQIFGINKSGFAIPLNLRIKLDSPQSNYFGASAFITKQNSQIYDFIIFATSGNITNLTEKIYYEIFKNFPFQGHERLYQKLDLFKILPILQTHLNQIQNKNQNLNIEHKSIFISPQSEKAISVLSYKQNQPFNSFFDFINLCKKLESKDFKFYEITFQVGKLQTSYKNFELGFIQIVEFKQLKRKFEIQALLQEVKIQIEKIRQFCQLELDLNIQNGSLCAIQQETDQKNILSLAQFNQKQSLFETKSILFPPSQVTRPSLSSQISHLSGIKMFSYQSHSEFGSYVDHIELKQIEPICDQLSNNQYLNTNRKLLNNQDKCLINNEFNTEQSCDLHLNVFSSPASSRNKQVNFQESKLLLNDAILEDEKIDNAQNNEEGQNQSNSINSSISEMHTFKQTLKKAVASRRQRYEIMNEFVSIIAHTEYIKMYNKSIIQNTLQQQELAIVLAEPLVIQQHFKNTVIDLENNDRDTWYGQYIRSQYQNIIIFNQRNESSTKDLKMIFSFVSMAENLYMYSQKQTDVYLRYIHYNQKNSIEIFQNMADLQKQELDNKINQMKSFQVTFIIVLEVLTLLIAIQVIPIFFYIQYKKEQILKLFCTFQPSQLIERIQMLEYFINQDMLRDSHDQILLTKGIDNIKKRTVSSTNQLEKINNKILALVSFIFCFFSIYPITNIVISNTYIDEFSFNSNELSLLYSLRGRAPLILAFNFLRQTATYEMRPDAILSGLDGQLEDTQIYIRNTTNNSSHQIDISDCSTIQNGIWNKGYLLGLQSLTNILADFQQMYKASQTTDQFTESLSYLYQENNGAQFIKVYQYLRVVPMMIGNFMITEMNKFQRLFDTRQIFGLFPCEFICQNPYVYNYVRNEYQI</sequence>
<accession>I7MFC9</accession>
<protein>
    <submittedName>
        <fullName evidence="2">Transmembrane protein, putative</fullName>
    </submittedName>
</protein>
<dbReference type="EMBL" id="GG662466">
    <property type="protein sequence ID" value="EAR83801.2"/>
    <property type="molecule type" value="Genomic_DNA"/>
</dbReference>
<dbReference type="SUPFAM" id="SSF55785">
    <property type="entry name" value="PYP-like sensor domain (PAS domain)"/>
    <property type="match status" value="1"/>
</dbReference>
<dbReference type="InParanoid" id="I7MFC9"/>